<comment type="caution">
    <text evidence="9">The sequence shown here is derived from an EMBL/GenBank/DDBJ whole genome shotgun (WGS) entry which is preliminary data.</text>
</comment>
<dbReference type="InterPro" id="IPR003423">
    <property type="entry name" value="OMP_efflux"/>
</dbReference>
<feature type="signal peptide" evidence="8">
    <location>
        <begin position="1"/>
        <end position="48"/>
    </location>
</feature>
<dbReference type="InterPro" id="IPR051906">
    <property type="entry name" value="TolC-like"/>
</dbReference>
<keyword evidence="7" id="KW-0998">Cell outer membrane</keyword>
<evidence type="ECO:0000313" key="10">
    <source>
        <dbReference type="Proteomes" id="UP001628220"/>
    </source>
</evidence>
<evidence type="ECO:0000256" key="5">
    <source>
        <dbReference type="ARBA" id="ARBA00022692"/>
    </source>
</evidence>
<dbReference type="EMBL" id="BAAFSF010000004">
    <property type="protein sequence ID" value="GAB1252280.1"/>
    <property type="molecule type" value="Genomic_DNA"/>
</dbReference>
<dbReference type="Gene3D" id="1.20.1600.10">
    <property type="entry name" value="Outer membrane efflux proteins (OEP)"/>
    <property type="match status" value="1"/>
</dbReference>
<reference evidence="9 10" key="1">
    <citation type="journal article" date="2025" name="Int. J. Syst. Evol. Microbiol.">
        <title>Desulfovibrio falkowii sp. nov., Porphyromonas miyakawae sp. nov., Mediterraneibacter flintii sp. nov. and Owariibacterium komagatae gen. nov., sp. nov., isolated from human faeces.</title>
        <authorList>
            <person name="Hamaguchi T."/>
            <person name="Ohara M."/>
            <person name="Hisatomi A."/>
            <person name="Sekiguchi K."/>
            <person name="Takeda J.I."/>
            <person name="Ueyama J."/>
            <person name="Ito M."/>
            <person name="Nishiwaki H."/>
            <person name="Ogi T."/>
            <person name="Hirayama M."/>
            <person name="Ohkuma M."/>
            <person name="Sakamoto M."/>
            <person name="Ohno K."/>
        </authorList>
    </citation>
    <scope>NUCLEOTIDE SEQUENCE [LARGE SCALE GENOMIC DNA]</scope>
    <source>
        <strain evidence="9 10">13CB11C</strain>
    </source>
</reference>
<evidence type="ECO:0000256" key="1">
    <source>
        <dbReference type="ARBA" id="ARBA00004442"/>
    </source>
</evidence>
<feature type="chain" id="PRO_5046146701" evidence="8">
    <location>
        <begin position="49"/>
        <end position="494"/>
    </location>
</feature>
<evidence type="ECO:0000256" key="4">
    <source>
        <dbReference type="ARBA" id="ARBA00022452"/>
    </source>
</evidence>
<evidence type="ECO:0000313" key="9">
    <source>
        <dbReference type="EMBL" id="GAB1252280.1"/>
    </source>
</evidence>
<comment type="subcellular location">
    <subcellularLocation>
        <location evidence="1">Cell outer membrane</location>
    </subcellularLocation>
</comment>
<name>A0ABQ0E3H3_9PORP</name>
<keyword evidence="5" id="KW-0812">Transmembrane</keyword>
<keyword evidence="3" id="KW-0813">Transport</keyword>
<evidence type="ECO:0000256" key="8">
    <source>
        <dbReference type="SAM" id="SignalP"/>
    </source>
</evidence>
<dbReference type="Proteomes" id="UP001628220">
    <property type="component" value="Unassembled WGS sequence"/>
</dbReference>
<keyword evidence="8" id="KW-0732">Signal</keyword>
<dbReference type="PANTHER" id="PTHR30026:SF20">
    <property type="entry name" value="OUTER MEMBRANE PROTEIN TOLC"/>
    <property type="match status" value="1"/>
</dbReference>
<keyword evidence="6" id="KW-0472">Membrane</keyword>
<dbReference type="SUPFAM" id="SSF56954">
    <property type="entry name" value="Outer membrane efflux proteins (OEP)"/>
    <property type="match status" value="1"/>
</dbReference>
<dbReference type="PANTHER" id="PTHR30026">
    <property type="entry name" value="OUTER MEMBRANE PROTEIN TOLC"/>
    <property type="match status" value="1"/>
</dbReference>
<dbReference type="Pfam" id="PF02321">
    <property type="entry name" value="OEP"/>
    <property type="match status" value="1"/>
</dbReference>
<organism evidence="9 10">
    <name type="scientific">Porphyromonas miyakawae</name>
    <dbReference type="NCBI Taxonomy" id="3137470"/>
    <lineage>
        <taxon>Bacteria</taxon>
        <taxon>Pseudomonadati</taxon>
        <taxon>Bacteroidota</taxon>
        <taxon>Bacteroidia</taxon>
        <taxon>Bacteroidales</taxon>
        <taxon>Porphyromonadaceae</taxon>
        <taxon>Porphyromonas</taxon>
    </lineage>
</organism>
<keyword evidence="4" id="KW-1134">Transmembrane beta strand</keyword>
<sequence>MPISLGDWTSADMKRIYIMKKERNLLRSGKLLATIGLLLGLSASPTFAQSTDSTSFPQELTLDAAIRIALTESAKVRIGDMEVQKQQYSLNTIYGKLFPALSFSANYSYTIKKQVMYLDGFPGASQMPPEMMEKGIEIGRTHNLQAGLSAGLPLVNVALWESISLGKDAVELTLRKAQSSRIDKVCEVKKAFYTALLAKDTYDVIKKSYDNGKSNYEQICKLYAQGLVAKYDMISGEVRIKNLEPTLLEAANRKTLTRKALLILIGLDPDTELSLKGELTDFESEASKAYFSGQTLSIEGNSMLRELEMQRQMQQKNLKLAKYSFIPTISFGLKYNYSFSSNKFNLDNDRLWTPFSALNITFSFPLLEGGSRYFKIKQEQLALSQLDLSRRDAERQLTLGMQQYSDQLVTAIQSLGAAENAVKAAEQGYTIAEKRYETGEGTLLEVNDANVALLQARLNYNQAIFSFMQARAEMDRIAGKGLPDEADSNTNQQQ</sequence>
<protein>
    <submittedName>
        <fullName evidence="9">TolC family protein</fullName>
    </submittedName>
</protein>
<proteinExistence type="inferred from homology"/>
<comment type="similarity">
    <text evidence="2">Belongs to the outer membrane factor (OMF) (TC 1.B.17) family.</text>
</comment>
<evidence type="ECO:0000256" key="6">
    <source>
        <dbReference type="ARBA" id="ARBA00023136"/>
    </source>
</evidence>
<keyword evidence="10" id="KW-1185">Reference proteome</keyword>
<accession>A0ABQ0E3H3</accession>
<evidence type="ECO:0000256" key="7">
    <source>
        <dbReference type="ARBA" id="ARBA00023237"/>
    </source>
</evidence>
<gene>
    <name evidence="9" type="ORF">Tsumi_13860</name>
</gene>
<evidence type="ECO:0000256" key="2">
    <source>
        <dbReference type="ARBA" id="ARBA00007613"/>
    </source>
</evidence>
<evidence type="ECO:0000256" key="3">
    <source>
        <dbReference type="ARBA" id="ARBA00022448"/>
    </source>
</evidence>